<dbReference type="GO" id="GO:0004908">
    <property type="term" value="F:interleukin-1 receptor activity"/>
    <property type="evidence" value="ECO:0007669"/>
    <property type="project" value="InterPro"/>
</dbReference>
<protein>
    <submittedName>
        <fullName evidence="9">Interleukin-1 receptor type 2</fullName>
    </submittedName>
</protein>
<keyword evidence="9" id="KW-0675">Receptor</keyword>
<dbReference type="InterPro" id="IPR004074">
    <property type="entry name" value="IL-1_rcpt_I/II-typ"/>
</dbReference>
<reference evidence="10" key="2">
    <citation type="submission" date="2019-02" db="EMBL/GenBank/DDBJ databases">
        <title>Opniocepnalus argus Var Kimnra genome.</title>
        <authorList>
            <person name="Zhou C."/>
            <person name="Xiao S."/>
        </authorList>
    </citation>
    <scope>NUCLEOTIDE SEQUENCE [LARGE SCALE GENOMIC DNA]</scope>
</reference>
<feature type="transmembrane region" description="Helical" evidence="7">
    <location>
        <begin position="395"/>
        <end position="420"/>
    </location>
</feature>
<keyword evidence="5" id="KW-0325">Glycoprotein</keyword>
<gene>
    <name evidence="9" type="ORF">EXN66_Car010240</name>
</gene>
<evidence type="ECO:0000256" key="1">
    <source>
        <dbReference type="ARBA" id="ARBA00009752"/>
    </source>
</evidence>
<evidence type="ECO:0000256" key="4">
    <source>
        <dbReference type="ARBA" id="ARBA00023157"/>
    </source>
</evidence>
<proteinExistence type="inferred from homology"/>
<evidence type="ECO:0000313" key="9">
    <source>
        <dbReference type="EMBL" id="KAF3694564.1"/>
    </source>
</evidence>
<dbReference type="FunFam" id="2.60.40.10:FF:000188">
    <property type="entry name" value="Interleukin-1 receptor accessory protein-like 1"/>
    <property type="match status" value="1"/>
</dbReference>
<evidence type="ECO:0000256" key="7">
    <source>
        <dbReference type="SAM" id="Phobius"/>
    </source>
</evidence>
<dbReference type="Gene3D" id="2.60.40.10">
    <property type="entry name" value="Immunoglobulins"/>
    <property type="match status" value="3"/>
</dbReference>
<dbReference type="SUPFAM" id="SSF48726">
    <property type="entry name" value="Immunoglobulin"/>
    <property type="match status" value="2"/>
</dbReference>
<feature type="domain" description="Ig-like" evidence="8">
    <location>
        <begin position="281"/>
        <end position="387"/>
    </location>
</feature>
<reference evidence="9 10" key="1">
    <citation type="submission" date="2019-02" db="EMBL/GenBank/DDBJ databases">
        <title>Opniocepnalus argus genome.</title>
        <authorList>
            <person name="Zhou C."/>
            <person name="Xiao S."/>
        </authorList>
    </citation>
    <scope>NUCLEOTIDE SEQUENCE [LARGE SCALE GENOMIC DNA]</scope>
    <source>
        <strain evidence="9">OARG1902GOOAL</strain>
        <tissue evidence="9">Muscle</tissue>
    </source>
</reference>
<dbReference type="InterPro" id="IPR003599">
    <property type="entry name" value="Ig_sub"/>
</dbReference>
<keyword evidence="10" id="KW-1185">Reference proteome</keyword>
<organism evidence="9 10">
    <name type="scientific">Channa argus</name>
    <name type="common">Northern snakehead</name>
    <name type="synonym">Ophicephalus argus</name>
    <dbReference type="NCBI Taxonomy" id="215402"/>
    <lineage>
        <taxon>Eukaryota</taxon>
        <taxon>Metazoa</taxon>
        <taxon>Chordata</taxon>
        <taxon>Craniata</taxon>
        <taxon>Vertebrata</taxon>
        <taxon>Euteleostomi</taxon>
        <taxon>Actinopterygii</taxon>
        <taxon>Neopterygii</taxon>
        <taxon>Teleostei</taxon>
        <taxon>Neoteleostei</taxon>
        <taxon>Acanthomorphata</taxon>
        <taxon>Anabantaria</taxon>
        <taxon>Anabantiformes</taxon>
        <taxon>Channoidei</taxon>
        <taxon>Channidae</taxon>
        <taxon>Channa</taxon>
    </lineage>
</organism>
<name>A0A6G1PWP9_CHAAH</name>
<evidence type="ECO:0000313" key="10">
    <source>
        <dbReference type="Proteomes" id="UP000503349"/>
    </source>
</evidence>
<dbReference type="PROSITE" id="PS50835">
    <property type="entry name" value="IG_LIKE"/>
    <property type="match status" value="2"/>
</dbReference>
<keyword evidence="6" id="KW-0393">Immunoglobulin domain</keyword>
<keyword evidence="2" id="KW-0732">Signal</keyword>
<keyword evidence="7" id="KW-1133">Transmembrane helix</keyword>
<evidence type="ECO:0000256" key="3">
    <source>
        <dbReference type="ARBA" id="ARBA00022737"/>
    </source>
</evidence>
<keyword evidence="3" id="KW-0677">Repeat</keyword>
<dbReference type="InterPro" id="IPR013783">
    <property type="entry name" value="Ig-like_fold"/>
</dbReference>
<dbReference type="InterPro" id="IPR007110">
    <property type="entry name" value="Ig-like_dom"/>
</dbReference>
<comment type="similarity">
    <text evidence="1">Belongs to the interleukin-1 receptor family.</text>
</comment>
<dbReference type="InterPro" id="IPR036179">
    <property type="entry name" value="Ig-like_dom_sf"/>
</dbReference>
<sequence>MFYLLIFVPCQNTIMIRLSLLLSVAIIKHAYGKHLPPLPMKGSCYHVSPEVDIFRVEGEAVILAFPMFTRVLSVRNIALPTANHLITRRNGTEAVAYQSEGRVQQHNKQLWFLPAQPSDSGEYTCTYRNGTYCVTGSIKLHVYTSSSVDLEKLSYPMLATVGKKLTMRCPSLSHFNKTDGLIEWYKNSSPTALQIRGGYFQPVQRGLMIPAVKRSHAGVYTCQLSVLIKDQQYNVSRVILLRVQGPDPEITTNAPDVSVTPGPGLISSSSYNDVKAPIMKPPLIVSPLNGTIFEIPHGSGDLLFCTVLTECQTADSTVVTWLVNGQSVESAIHEKGVLLGERKVTRVYKGCQIELGLAVVAMTEKEVKTELKCVSQNKGGRQEVVIQLQLEDSTFTWLVVAVVAISCFLAVVSIFLNALLKPKRKKKMDYILARQNSTF</sequence>
<feature type="domain" description="Ig-like" evidence="8">
    <location>
        <begin position="162"/>
        <end position="236"/>
    </location>
</feature>
<dbReference type="AlphaFoldDB" id="A0A6G1PWP9"/>
<accession>A0A6G1PWP9</accession>
<keyword evidence="4" id="KW-1015">Disulfide bond</keyword>
<dbReference type="EMBL" id="CM015721">
    <property type="protein sequence ID" value="KAF3694564.1"/>
    <property type="molecule type" value="Genomic_DNA"/>
</dbReference>
<dbReference type="PANTHER" id="PTHR11890:SF18">
    <property type="entry name" value="LYMPHOCYTE ACTIVATION GENE 3 PROTEIN"/>
    <property type="match status" value="1"/>
</dbReference>
<evidence type="ECO:0000259" key="8">
    <source>
        <dbReference type="PROSITE" id="PS50835"/>
    </source>
</evidence>
<dbReference type="Proteomes" id="UP000503349">
    <property type="component" value="Chromosome 10"/>
</dbReference>
<keyword evidence="7" id="KW-0812">Transmembrane</keyword>
<dbReference type="PRINTS" id="PR01536">
    <property type="entry name" value="INTRLKN1R12F"/>
</dbReference>
<evidence type="ECO:0000256" key="5">
    <source>
        <dbReference type="ARBA" id="ARBA00023180"/>
    </source>
</evidence>
<evidence type="ECO:0000256" key="6">
    <source>
        <dbReference type="ARBA" id="ARBA00023319"/>
    </source>
</evidence>
<evidence type="ECO:0000256" key="2">
    <source>
        <dbReference type="ARBA" id="ARBA00022729"/>
    </source>
</evidence>
<dbReference type="InterPro" id="IPR015621">
    <property type="entry name" value="IL-1_rcpt_fam"/>
</dbReference>
<dbReference type="SMART" id="SM00409">
    <property type="entry name" value="IG"/>
    <property type="match status" value="2"/>
</dbReference>
<dbReference type="PANTHER" id="PTHR11890">
    <property type="entry name" value="INTERLEUKIN-1 RECEPTOR FAMILY MEMBER"/>
    <property type="match status" value="1"/>
</dbReference>
<keyword evidence="7" id="KW-0472">Membrane</keyword>